<dbReference type="Pfam" id="PF07596">
    <property type="entry name" value="SBP_bac_10"/>
    <property type="match status" value="1"/>
</dbReference>
<organism evidence="2 3">
    <name type="scientific">Botrimarina colliarenosi</name>
    <dbReference type="NCBI Taxonomy" id="2528001"/>
    <lineage>
        <taxon>Bacteria</taxon>
        <taxon>Pseudomonadati</taxon>
        <taxon>Planctomycetota</taxon>
        <taxon>Planctomycetia</taxon>
        <taxon>Pirellulales</taxon>
        <taxon>Lacipirellulaceae</taxon>
        <taxon>Botrimarina</taxon>
    </lineage>
</organism>
<name>A0A5C6AC18_9BACT</name>
<evidence type="ECO:0000313" key="2">
    <source>
        <dbReference type="EMBL" id="TWT96956.1"/>
    </source>
</evidence>
<dbReference type="OrthoDB" id="283871at2"/>
<feature type="domain" description="DUF1559" evidence="1">
    <location>
        <begin position="36"/>
        <end position="376"/>
    </location>
</feature>
<evidence type="ECO:0000313" key="3">
    <source>
        <dbReference type="Proteomes" id="UP000317421"/>
    </source>
</evidence>
<evidence type="ECO:0000259" key="1">
    <source>
        <dbReference type="Pfam" id="PF07596"/>
    </source>
</evidence>
<sequence>MNAQTPPRRLGFTLVELLVVIAIIGILVALLLPAVQAARESARRISCMNKVKQIGLAAINYASANKVYPPGRGWPDWEVGGMAQGGTNYNAVAQNASTKTGFYSVHVRVLPYMEETAIYDLIDFSVGQSHRMTSGATPYNVNYEAYNNAAEMFVCPSDPFLERITSENNYVYNFGGSTPYAGVAGVDEPDNLDATLQFTGPDGNEYDLSCGGNGAFTIGKGLSPAKFTDGTSKTAMFSERTKGSGANPAASPAGPSDMITMPGRQQNIKAITPFSIYGRCENASTAANAFNFNSFGRWLPGEDYSNGWPFAAYSGTMYNHVAPPNWKGADCGAYSAISDRPGEHALVSARSSHGGGVVNVCYADGHADTVTSGVDLTVWRAAGSRNGGETANGL</sequence>
<dbReference type="Pfam" id="PF07963">
    <property type="entry name" value="N_methyl"/>
    <property type="match status" value="1"/>
</dbReference>
<dbReference type="AlphaFoldDB" id="A0A5C6AC18"/>
<dbReference type="InterPro" id="IPR011453">
    <property type="entry name" value="DUF1559"/>
</dbReference>
<accession>A0A5C6AC18</accession>
<dbReference type="RefSeq" id="WP_146445455.1">
    <property type="nucleotide sequence ID" value="NZ_SJPR01000003.1"/>
</dbReference>
<reference evidence="2 3" key="1">
    <citation type="submission" date="2019-02" db="EMBL/GenBank/DDBJ databases">
        <title>Deep-cultivation of Planctomycetes and their phenomic and genomic characterization uncovers novel biology.</title>
        <authorList>
            <person name="Wiegand S."/>
            <person name="Jogler M."/>
            <person name="Boedeker C."/>
            <person name="Pinto D."/>
            <person name="Vollmers J."/>
            <person name="Rivas-Marin E."/>
            <person name="Kohn T."/>
            <person name="Peeters S.H."/>
            <person name="Heuer A."/>
            <person name="Rast P."/>
            <person name="Oberbeckmann S."/>
            <person name="Bunk B."/>
            <person name="Jeske O."/>
            <person name="Meyerdierks A."/>
            <person name="Storesund J.E."/>
            <person name="Kallscheuer N."/>
            <person name="Luecker S."/>
            <person name="Lage O.M."/>
            <person name="Pohl T."/>
            <person name="Merkel B.J."/>
            <person name="Hornburger P."/>
            <person name="Mueller R.-W."/>
            <person name="Bruemmer F."/>
            <person name="Labrenz M."/>
            <person name="Spormann A.M."/>
            <person name="Op Den Camp H."/>
            <person name="Overmann J."/>
            <person name="Amann R."/>
            <person name="Jetten M.S.M."/>
            <person name="Mascher T."/>
            <person name="Medema M.H."/>
            <person name="Devos D.P."/>
            <person name="Kaster A.-K."/>
            <person name="Ovreas L."/>
            <person name="Rohde M."/>
            <person name="Galperin M.Y."/>
            <person name="Jogler C."/>
        </authorList>
    </citation>
    <scope>NUCLEOTIDE SEQUENCE [LARGE SCALE GENOMIC DNA]</scope>
    <source>
        <strain evidence="2 3">Pla108</strain>
    </source>
</reference>
<dbReference type="InterPro" id="IPR045584">
    <property type="entry name" value="Pilin-like"/>
</dbReference>
<dbReference type="Gene3D" id="3.30.700.10">
    <property type="entry name" value="Glycoprotein, Type 4 Pilin"/>
    <property type="match status" value="1"/>
</dbReference>
<dbReference type="PANTHER" id="PTHR30093:SF2">
    <property type="entry name" value="TYPE II SECRETION SYSTEM PROTEIN H"/>
    <property type="match status" value="1"/>
</dbReference>
<comment type="caution">
    <text evidence="2">The sequence shown here is derived from an EMBL/GenBank/DDBJ whole genome shotgun (WGS) entry which is preliminary data.</text>
</comment>
<dbReference type="NCBIfam" id="TIGR02532">
    <property type="entry name" value="IV_pilin_GFxxxE"/>
    <property type="match status" value="1"/>
</dbReference>
<dbReference type="InterPro" id="IPR012902">
    <property type="entry name" value="N_methyl_site"/>
</dbReference>
<protein>
    <recommendedName>
        <fullName evidence="1">DUF1559 domain-containing protein</fullName>
    </recommendedName>
</protein>
<dbReference type="PANTHER" id="PTHR30093">
    <property type="entry name" value="GENERAL SECRETION PATHWAY PROTEIN G"/>
    <property type="match status" value="1"/>
</dbReference>
<dbReference type="SUPFAM" id="SSF54523">
    <property type="entry name" value="Pili subunits"/>
    <property type="match status" value="1"/>
</dbReference>
<dbReference type="EMBL" id="SJPR01000003">
    <property type="protein sequence ID" value="TWT96956.1"/>
    <property type="molecule type" value="Genomic_DNA"/>
</dbReference>
<dbReference type="Proteomes" id="UP000317421">
    <property type="component" value="Unassembled WGS sequence"/>
</dbReference>
<proteinExistence type="predicted"/>
<keyword evidence="3" id="KW-1185">Reference proteome</keyword>
<gene>
    <name evidence="2" type="ORF">Pla108_27330</name>
</gene>